<dbReference type="Proteomes" id="UP001163324">
    <property type="component" value="Chromosome 7"/>
</dbReference>
<sequence>MKRAQGKAASSRAFGAGGGGGGFGGFSKASDAGSSLSYLVEPPSFTAISDPNAVVSFKNTLKKDSVTKGKGLEELLVHVQAHPYEQDGGVEEAILDAWVKIYPRTAIDNSRRVRELSHTLQYELMKSARKRMERHVPSIVGAWLAGLYDRDRIVSRAANNGLSSFLTTPEKVDGFWKKCQAQILEYATDTIKETQDTLSDERSTTKEDAEAKYYRVVTASLSLILSLLQRMRDSDMVNFQSQYDDYFAEENVWKSITFNDSSVRKAVCQLLFACLERKLPYAETTKAKQAFVTGGLRTSQAASAFEYARALTELSKADPSIWASANEKKSSFKRLQAFISKGSQGSPPKFWACLDQLLLSLPDSVLTYEASSTLLDSLKSGITNREEPRTNTSFAWQCYIDLAKRLLKNLPGGEQLDLAKQHLFPLIEQFLFSVNEKSSSIPLGPNAMSIFVQAYLAMVKADKQLVTAFAEEWKRLSEVFCSKISSSLPEVSKEFQVSQDKIGEEGRRWFALIGQIHTKLSETEEVVVDQTLGPSQSVLEHTISLLQNRNLKPYGAARIIEYALSTSPHLFEGAIWKRTIEFMQSASEPDMSSLVQSTSSRYLFSCLRILGAFPQKTDDYSRLWNSWTAGVLNLEADNTRQASLVSLISHEKASELCQSSEKLQSVLLAQTLDTIRGKADAWELFESAVAYHSIREEAYPQLARDSVNILEREAEHSANALKAIEVLVKGKPTLFSADQELHAALVAQLLSHIEIGNEAASSRSATIQSLLDSKSEMKPPVATIIQSNLERASAQSLEIETIVQQAKNAPDISREDLFPSTNVWMAELGPFLERTPDPSLSITNNLGGAIALISSESSPSDVLQVQRDRKGRSIPVRMALYLLRLLEDGGEVEILADDFRVELLFALCITMQLVSDQITTLAPNGLWKYLGRSEAVNEAEGLVTATRNLFNTKLIPSRKSDSDRSKTIEALIQFMLRMSVEALPLPTTVYSARALSDIVQSVVETRGLSSELESSILTSDILKPKADTALRTAAIIVGLGETGQTLKQINNLTNRLVSDLAAASIQDASTHATLVLLSLCGAAYSQGELPVANNRIVFAVRQITSWLEEPDDISAALNADICRALTHLLPCMKDLYGPYWEKTLDFCVELLDKAEVFPLTDALPFIHASLKLTRTLASLPEPSDDLSDALKSFSLQKAEKFIELLKLQRDMSTQPLEIVDAMLCREIDKLPPRQIPEIGDIFPLLTSESRDIQSAAFGLLHRAIPDRQEQKSVDVLLNKTDARLPDELLSLFLDAPTLEKYSDEMLAEFPTSIRCYLLAWKLVFDAYSTSSFKIKTDFTEHLKSEGCVSSLLEFMFDVLGHSAARPLKLEKVGLAAGEHVKDYDIKLVEEVGTKEKSMQWLLVHLYYLTLKYIPGLFRAWYIACRSKQTRIAVESWTTKYFSPLIVDDTLDEVQKWAAEQEPPGADENELTVKVSRPAREVTAGYEVDEEQATIVIKIPSSYPIDSIAVIGANRVAVNERKWQSWIMTTQGVITFSNGNIIDGLQVFKRNIVGALRGQGECAICYSIISADKRMPDKRCTTCKNLFHRTCLYKWFQSSSQNTCPLCRNPIDYIGADTAKRRR</sequence>
<evidence type="ECO:0000313" key="2">
    <source>
        <dbReference type="Proteomes" id="UP001163324"/>
    </source>
</evidence>
<evidence type="ECO:0000313" key="1">
    <source>
        <dbReference type="EMBL" id="KAI9897859.1"/>
    </source>
</evidence>
<reference evidence="1" key="1">
    <citation type="submission" date="2022-10" db="EMBL/GenBank/DDBJ databases">
        <title>Complete Genome of Trichothecium roseum strain YXFP-22015, a Plant Pathogen Isolated from Citrus.</title>
        <authorList>
            <person name="Wang Y."/>
            <person name="Zhu L."/>
        </authorList>
    </citation>
    <scope>NUCLEOTIDE SEQUENCE</scope>
    <source>
        <strain evidence="1">YXFP-22015</strain>
    </source>
</reference>
<proteinExistence type="predicted"/>
<gene>
    <name evidence="1" type="ORF">N3K66_007715</name>
</gene>
<comment type="caution">
    <text evidence="1">The sequence shown here is derived from an EMBL/GenBank/DDBJ whole genome shotgun (WGS) entry which is preliminary data.</text>
</comment>
<dbReference type="EMBL" id="CM047946">
    <property type="protein sequence ID" value="KAI9897859.1"/>
    <property type="molecule type" value="Genomic_DNA"/>
</dbReference>
<accession>A0ACC0UUN5</accession>
<keyword evidence="2" id="KW-1185">Reference proteome</keyword>
<name>A0ACC0UUN5_9HYPO</name>
<protein>
    <submittedName>
        <fullName evidence="1">Uncharacterized protein</fullName>
    </submittedName>
</protein>
<organism evidence="1 2">
    <name type="scientific">Trichothecium roseum</name>
    <dbReference type="NCBI Taxonomy" id="47278"/>
    <lineage>
        <taxon>Eukaryota</taxon>
        <taxon>Fungi</taxon>
        <taxon>Dikarya</taxon>
        <taxon>Ascomycota</taxon>
        <taxon>Pezizomycotina</taxon>
        <taxon>Sordariomycetes</taxon>
        <taxon>Hypocreomycetidae</taxon>
        <taxon>Hypocreales</taxon>
        <taxon>Hypocreales incertae sedis</taxon>
        <taxon>Trichothecium</taxon>
    </lineage>
</organism>